<organism evidence="5 6">
    <name type="scientific">Thalassobacillus cyri</name>
    <dbReference type="NCBI Taxonomy" id="571932"/>
    <lineage>
        <taxon>Bacteria</taxon>
        <taxon>Bacillati</taxon>
        <taxon>Bacillota</taxon>
        <taxon>Bacilli</taxon>
        <taxon>Bacillales</taxon>
        <taxon>Bacillaceae</taxon>
        <taxon>Thalassobacillus</taxon>
    </lineage>
</organism>
<feature type="domain" description="DJ-1/PfpI" evidence="4">
    <location>
        <begin position="26"/>
        <end position="216"/>
    </location>
</feature>
<evidence type="ECO:0000313" key="5">
    <source>
        <dbReference type="EMBL" id="SEA72164.1"/>
    </source>
</evidence>
<dbReference type="OrthoDB" id="9792284at2"/>
<evidence type="ECO:0000256" key="1">
    <source>
        <dbReference type="ARBA" id="ARBA00023016"/>
    </source>
</evidence>
<dbReference type="InterPro" id="IPR002818">
    <property type="entry name" value="DJ-1/PfpI"/>
</dbReference>
<dbReference type="RefSeq" id="WP_093044912.1">
    <property type="nucleotide sequence ID" value="NZ_FNQR01000007.1"/>
</dbReference>
<dbReference type="GO" id="GO:0019172">
    <property type="term" value="F:glyoxalase III activity"/>
    <property type="evidence" value="ECO:0007669"/>
    <property type="project" value="TreeGrafter"/>
</dbReference>
<name>A0A1H4DHF2_9BACI</name>
<protein>
    <submittedName>
        <fullName evidence="5">Putative intracellular protease/amidase</fullName>
    </submittedName>
</protein>
<dbReference type="InterPro" id="IPR050325">
    <property type="entry name" value="Prot/Nucl_acid_deglycase"/>
</dbReference>
<gene>
    <name evidence="5" type="ORF">SAMN05421743_107134</name>
</gene>
<dbReference type="CDD" id="cd03141">
    <property type="entry name" value="GATase1_Hsp31_like"/>
    <property type="match status" value="1"/>
</dbReference>
<keyword evidence="5" id="KW-0645">Protease</keyword>
<dbReference type="AlphaFoldDB" id="A0A1H4DHF2"/>
<reference evidence="5 6" key="1">
    <citation type="submission" date="2016-10" db="EMBL/GenBank/DDBJ databases">
        <authorList>
            <person name="de Groot N.N."/>
        </authorList>
    </citation>
    <scope>NUCLEOTIDE SEQUENCE [LARGE SCALE GENOMIC DNA]</scope>
    <source>
        <strain evidence="5 6">CCM7597</strain>
    </source>
</reference>
<evidence type="ECO:0000313" key="6">
    <source>
        <dbReference type="Proteomes" id="UP000198584"/>
    </source>
</evidence>
<sequence>MAKKILMIVTSTQKIDDEHETGLWLSEFVEPYMEFTQAGYDVTTASPKGGKIHIDPNSYSNELPDEWDDSVMDPLNSTVKLDDITPENYDGVFLPGGHGTMFDFPDNKTLQHVLQHFADNGKLIGAVCHGPAGFAGVKGSNGDSIVKGKKITGFTDAEERDTGLDGLMPFMLESKLREEGAEFITKDNWEDHIQIDGNFITGQNPQSSLSAGRAFVDEMNK</sequence>
<dbReference type="Proteomes" id="UP000198584">
    <property type="component" value="Unassembled WGS sequence"/>
</dbReference>
<proteinExistence type="inferred from homology"/>
<keyword evidence="5" id="KW-0378">Hydrolase</keyword>
<accession>A0A1H4DHF2</accession>
<keyword evidence="6" id="KW-1185">Reference proteome</keyword>
<dbReference type="EMBL" id="FNQR01000007">
    <property type="protein sequence ID" value="SEA72164.1"/>
    <property type="molecule type" value="Genomic_DNA"/>
</dbReference>
<keyword evidence="1" id="KW-0346">Stress response</keyword>
<dbReference type="PANTHER" id="PTHR48094:SF11">
    <property type="entry name" value="GLUTATHIONE-INDEPENDENT GLYOXALASE HSP31-RELATED"/>
    <property type="match status" value="1"/>
</dbReference>
<dbReference type="Pfam" id="PF01965">
    <property type="entry name" value="DJ-1_PfpI"/>
    <property type="match status" value="1"/>
</dbReference>
<evidence type="ECO:0000259" key="4">
    <source>
        <dbReference type="Pfam" id="PF01965"/>
    </source>
</evidence>
<dbReference type="PANTHER" id="PTHR48094">
    <property type="entry name" value="PROTEIN/NUCLEIC ACID DEGLYCASE DJ-1-RELATED"/>
    <property type="match status" value="1"/>
</dbReference>
<dbReference type="SUPFAM" id="SSF52317">
    <property type="entry name" value="Class I glutamine amidotransferase-like"/>
    <property type="match status" value="1"/>
</dbReference>
<evidence type="ECO:0000256" key="2">
    <source>
        <dbReference type="ARBA" id="ARBA00023239"/>
    </source>
</evidence>
<dbReference type="GO" id="GO:0005737">
    <property type="term" value="C:cytoplasm"/>
    <property type="evidence" value="ECO:0007669"/>
    <property type="project" value="TreeGrafter"/>
</dbReference>
<dbReference type="STRING" id="571932.SAMN05421743_107134"/>
<comment type="similarity">
    <text evidence="3">Belongs to the peptidase C56 family. HSP31-like subfamily.</text>
</comment>
<dbReference type="Gene3D" id="3.40.50.880">
    <property type="match status" value="1"/>
</dbReference>
<dbReference type="InterPro" id="IPR029062">
    <property type="entry name" value="Class_I_gatase-like"/>
</dbReference>
<dbReference type="GO" id="GO:0008233">
    <property type="term" value="F:peptidase activity"/>
    <property type="evidence" value="ECO:0007669"/>
    <property type="project" value="UniProtKB-KW"/>
</dbReference>
<dbReference type="GO" id="GO:0006508">
    <property type="term" value="P:proteolysis"/>
    <property type="evidence" value="ECO:0007669"/>
    <property type="project" value="UniProtKB-KW"/>
</dbReference>
<evidence type="ECO:0000256" key="3">
    <source>
        <dbReference type="ARBA" id="ARBA00038493"/>
    </source>
</evidence>
<keyword evidence="2" id="KW-0456">Lyase</keyword>
<dbReference type="GO" id="GO:0019243">
    <property type="term" value="P:methylglyoxal catabolic process to D-lactate via S-lactoyl-glutathione"/>
    <property type="evidence" value="ECO:0007669"/>
    <property type="project" value="TreeGrafter"/>
</dbReference>